<evidence type="ECO:0000256" key="2">
    <source>
        <dbReference type="SAM" id="MobiDB-lite"/>
    </source>
</evidence>
<name>A0A4Y2QIQ2_ARAVE</name>
<dbReference type="PANTHER" id="PTHR45823:SF1">
    <property type="entry name" value="T-SNARE COILED-COIL HOMOLOGY DOMAIN-CONTAINING PROTEIN"/>
    <property type="match status" value="1"/>
</dbReference>
<protein>
    <submittedName>
        <fullName evidence="3">Uncharacterized protein</fullName>
    </submittedName>
</protein>
<gene>
    <name evidence="3" type="ORF">AVEN_164497_1</name>
</gene>
<dbReference type="AlphaFoldDB" id="A0A4Y2QIQ2"/>
<proteinExistence type="predicted"/>
<dbReference type="PANTHER" id="PTHR45823">
    <property type="entry name" value="T-SNARE COILED-COIL HOMOLOGY DOMAIN-CONTAINING PROTEIN"/>
    <property type="match status" value="1"/>
</dbReference>
<evidence type="ECO:0000313" key="3">
    <source>
        <dbReference type="EMBL" id="GBN63170.1"/>
    </source>
</evidence>
<feature type="coiled-coil region" evidence="1">
    <location>
        <begin position="89"/>
        <end position="127"/>
    </location>
</feature>
<feature type="region of interest" description="Disordered" evidence="2">
    <location>
        <begin position="31"/>
        <end position="56"/>
    </location>
</feature>
<organism evidence="3 4">
    <name type="scientific">Araneus ventricosus</name>
    <name type="common">Orbweaver spider</name>
    <name type="synonym">Epeira ventricosa</name>
    <dbReference type="NCBI Taxonomy" id="182803"/>
    <lineage>
        <taxon>Eukaryota</taxon>
        <taxon>Metazoa</taxon>
        <taxon>Ecdysozoa</taxon>
        <taxon>Arthropoda</taxon>
        <taxon>Chelicerata</taxon>
        <taxon>Arachnida</taxon>
        <taxon>Araneae</taxon>
        <taxon>Araneomorphae</taxon>
        <taxon>Entelegynae</taxon>
        <taxon>Araneoidea</taxon>
        <taxon>Araneidae</taxon>
        <taxon>Araneus</taxon>
    </lineage>
</organism>
<dbReference type="Proteomes" id="UP000499080">
    <property type="component" value="Unassembled WGS sequence"/>
</dbReference>
<dbReference type="SUPFAM" id="SSF58113">
    <property type="entry name" value="Apolipoprotein A-I"/>
    <property type="match status" value="1"/>
</dbReference>
<keyword evidence="1" id="KW-0175">Coiled coil</keyword>
<reference evidence="3 4" key="1">
    <citation type="journal article" date="2019" name="Sci. Rep.">
        <title>Orb-weaving spider Araneus ventricosus genome elucidates the spidroin gene catalogue.</title>
        <authorList>
            <person name="Kono N."/>
            <person name="Nakamura H."/>
            <person name="Ohtoshi R."/>
            <person name="Moran D.A.P."/>
            <person name="Shinohara A."/>
            <person name="Yoshida Y."/>
            <person name="Fujiwara M."/>
            <person name="Mori M."/>
            <person name="Tomita M."/>
            <person name="Arakawa K."/>
        </authorList>
    </citation>
    <scope>NUCLEOTIDE SEQUENCE [LARGE SCALE GENOMIC DNA]</scope>
</reference>
<feature type="compositionally biased region" description="Basic and acidic residues" evidence="2">
    <location>
        <begin position="31"/>
        <end position="40"/>
    </location>
</feature>
<keyword evidence="4" id="KW-1185">Reference proteome</keyword>
<sequence>MTETRPLTRYMDEKFEELFSLMARIEKKMEAGQEEMKQEMRSAQNRMEQVQDEVMKRRDEMRKKIDKDEMRTLVESQVEGISNHIDECIEKIEEEVQCVKGKIEKVENEVQRKIEKVEENVQRKTEEAKGELQGKICNLERRLSELEERPKNFQTSPELMYSRPPVKPSTIDRQKSWSVCKPEFDVVSSTNGCTEFVKIWRKPSHQFYRTELKSRRQRPGESLQVLTADVERLMSPAYAECPLDVRKSLASQCFVDGIRDEGTQNFTRLMDAKDMKSAVVHSLKYEAAKNPDTYDQ</sequence>
<comment type="caution">
    <text evidence="3">The sequence shown here is derived from an EMBL/GenBank/DDBJ whole genome shotgun (WGS) entry which is preliminary data.</text>
</comment>
<accession>A0A4Y2QIQ2</accession>
<evidence type="ECO:0000313" key="4">
    <source>
        <dbReference type="Proteomes" id="UP000499080"/>
    </source>
</evidence>
<dbReference type="EMBL" id="BGPR01013983">
    <property type="protein sequence ID" value="GBN63170.1"/>
    <property type="molecule type" value="Genomic_DNA"/>
</dbReference>
<evidence type="ECO:0000256" key="1">
    <source>
        <dbReference type="SAM" id="Coils"/>
    </source>
</evidence>